<organism evidence="3 4">
    <name type="scientific">Tieghemiomyces parasiticus</name>
    <dbReference type="NCBI Taxonomy" id="78921"/>
    <lineage>
        <taxon>Eukaryota</taxon>
        <taxon>Fungi</taxon>
        <taxon>Fungi incertae sedis</taxon>
        <taxon>Zoopagomycota</taxon>
        <taxon>Kickxellomycotina</taxon>
        <taxon>Dimargaritomycetes</taxon>
        <taxon>Dimargaritales</taxon>
        <taxon>Dimargaritaceae</taxon>
        <taxon>Tieghemiomyces</taxon>
    </lineage>
</organism>
<protein>
    <submittedName>
        <fullName evidence="3">Uncharacterized protein</fullName>
    </submittedName>
</protein>
<comment type="caution">
    <text evidence="3">The sequence shown here is derived from an EMBL/GenBank/DDBJ whole genome shotgun (WGS) entry which is preliminary data.</text>
</comment>
<dbReference type="Proteomes" id="UP001150569">
    <property type="component" value="Unassembled WGS sequence"/>
</dbReference>
<gene>
    <name evidence="3" type="ORF">IWQ60_010859</name>
</gene>
<dbReference type="AlphaFoldDB" id="A0A9W7ZRW5"/>
<feature type="coiled-coil region" evidence="1">
    <location>
        <begin position="156"/>
        <end position="183"/>
    </location>
</feature>
<dbReference type="EMBL" id="JANBPT010001103">
    <property type="protein sequence ID" value="KAJ1910057.1"/>
    <property type="molecule type" value="Genomic_DNA"/>
</dbReference>
<evidence type="ECO:0000256" key="1">
    <source>
        <dbReference type="SAM" id="Coils"/>
    </source>
</evidence>
<feature type="region of interest" description="Disordered" evidence="2">
    <location>
        <begin position="255"/>
        <end position="277"/>
    </location>
</feature>
<evidence type="ECO:0000313" key="4">
    <source>
        <dbReference type="Proteomes" id="UP001150569"/>
    </source>
</evidence>
<name>A0A9W7ZRW5_9FUNG</name>
<keyword evidence="4" id="KW-1185">Reference proteome</keyword>
<keyword evidence="1" id="KW-0175">Coiled coil</keyword>
<sequence>MDTHSPRTVKYKWDQLSWKTRPGRVFDSAGLAGWRRDSRRTSSVVDNLAVRLPPPLPPSASPTNGIGPTPFETLEVSKSECGYQYIHNQIATLAAPIERLKAVSSGPPVDTPVATSDLVQTTYLQAELATMKCRIDEVESSNRLLLIKLHIQSQATATARAESERLERELELAQSDIGHLEDKYCALMDKTVAAKKEQADMMHDYSDVIARYIASYDALTARCAALASENDLYRTATRNYLYSSVASETQGEDLIRPKSSLLSPPLSHSESSPLSPPFNSNRALSLGCLSLGRPDFALLADEDGPID</sequence>
<evidence type="ECO:0000256" key="2">
    <source>
        <dbReference type="SAM" id="MobiDB-lite"/>
    </source>
</evidence>
<proteinExistence type="predicted"/>
<evidence type="ECO:0000313" key="3">
    <source>
        <dbReference type="EMBL" id="KAJ1910057.1"/>
    </source>
</evidence>
<accession>A0A9W7ZRW5</accession>
<feature type="compositionally biased region" description="Low complexity" evidence="2">
    <location>
        <begin position="257"/>
        <end position="273"/>
    </location>
</feature>
<reference evidence="3" key="1">
    <citation type="submission" date="2022-07" db="EMBL/GenBank/DDBJ databases">
        <title>Phylogenomic reconstructions and comparative analyses of Kickxellomycotina fungi.</title>
        <authorList>
            <person name="Reynolds N.K."/>
            <person name="Stajich J.E."/>
            <person name="Barry K."/>
            <person name="Grigoriev I.V."/>
            <person name="Crous P."/>
            <person name="Smith M.E."/>
        </authorList>
    </citation>
    <scope>NUCLEOTIDE SEQUENCE</scope>
    <source>
        <strain evidence="3">RSA 861</strain>
    </source>
</reference>